<dbReference type="InterPro" id="IPR052158">
    <property type="entry name" value="INH-QAR"/>
</dbReference>
<dbReference type="GO" id="GO:0043565">
    <property type="term" value="F:sequence-specific DNA binding"/>
    <property type="evidence" value="ECO:0007669"/>
    <property type="project" value="InterPro"/>
</dbReference>
<dbReference type="Gene3D" id="3.40.50.880">
    <property type="match status" value="1"/>
</dbReference>
<name>V4HRQ8_PSEL2</name>
<dbReference type="PANTHER" id="PTHR43130">
    <property type="entry name" value="ARAC-FAMILY TRANSCRIPTIONAL REGULATOR"/>
    <property type="match status" value="1"/>
</dbReference>
<dbReference type="Pfam" id="PF12833">
    <property type="entry name" value="HTH_18"/>
    <property type="match status" value="1"/>
</dbReference>
<dbReference type="PROSITE" id="PS00041">
    <property type="entry name" value="HTH_ARAC_FAMILY_1"/>
    <property type="match status" value="1"/>
</dbReference>
<protein>
    <submittedName>
        <fullName evidence="5">Putative transcriptional regulator</fullName>
    </submittedName>
</protein>
<feature type="domain" description="HTH araC/xylS-type" evidence="4">
    <location>
        <begin position="226"/>
        <end position="324"/>
    </location>
</feature>
<dbReference type="InterPro" id="IPR018060">
    <property type="entry name" value="HTH_AraC"/>
</dbReference>
<evidence type="ECO:0000313" key="5">
    <source>
        <dbReference type="EMBL" id="ESP92448.1"/>
    </source>
</evidence>
<keyword evidence="1" id="KW-0805">Transcription regulation</keyword>
<reference evidence="5 6" key="1">
    <citation type="submission" date="2013-07" db="EMBL/GenBank/DDBJ databases">
        <title>Draft genome sequence of Pseudoalteromonas luteoviolacea 2ta16.</title>
        <authorList>
            <person name="Allen E.E."/>
            <person name="Azam F."/>
            <person name="Podell S."/>
        </authorList>
    </citation>
    <scope>NUCLEOTIDE SEQUENCE [LARGE SCALE GENOMIC DNA]</scope>
    <source>
        <strain evidence="5 6">2ta16</strain>
    </source>
</reference>
<dbReference type="SUPFAM" id="SSF52317">
    <property type="entry name" value="Class I glutamine amidotransferase-like"/>
    <property type="match status" value="1"/>
</dbReference>
<proteinExistence type="predicted"/>
<dbReference type="PROSITE" id="PS01124">
    <property type="entry name" value="HTH_ARAC_FAMILY_2"/>
    <property type="match status" value="1"/>
</dbReference>
<dbReference type="GO" id="GO:0003700">
    <property type="term" value="F:DNA-binding transcription factor activity"/>
    <property type="evidence" value="ECO:0007669"/>
    <property type="project" value="InterPro"/>
</dbReference>
<dbReference type="Gene3D" id="1.10.10.60">
    <property type="entry name" value="Homeodomain-like"/>
    <property type="match status" value="2"/>
</dbReference>
<dbReference type="SMART" id="SM00342">
    <property type="entry name" value="HTH_ARAC"/>
    <property type="match status" value="1"/>
</dbReference>
<dbReference type="Proteomes" id="UP000017820">
    <property type="component" value="Unassembled WGS sequence"/>
</dbReference>
<dbReference type="InterPro" id="IPR018062">
    <property type="entry name" value="HTH_AraC-typ_CS"/>
</dbReference>
<dbReference type="SUPFAM" id="SSF46689">
    <property type="entry name" value="Homeodomain-like"/>
    <property type="match status" value="2"/>
</dbReference>
<evidence type="ECO:0000256" key="1">
    <source>
        <dbReference type="ARBA" id="ARBA00023015"/>
    </source>
</evidence>
<dbReference type="InterPro" id="IPR009057">
    <property type="entry name" value="Homeodomain-like_sf"/>
</dbReference>
<dbReference type="PATRIC" id="fig|1353533.3.peg.3209"/>
<gene>
    <name evidence="5" type="ORF">PL2TA16_04256</name>
</gene>
<dbReference type="EMBL" id="AUSV01000051">
    <property type="protein sequence ID" value="ESP92448.1"/>
    <property type="molecule type" value="Genomic_DNA"/>
</dbReference>
<dbReference type="Pfam" id="PF01965">
    <property type="entry name" value="DJ-1_PfpI"/>
    <property type="match status" value="1"/>
</dbReference>
<keyword evidence="3" id="KW-0804">Transcription</keyword>
<sequence>MIRRDFKQWRTTVNIYFVFVADTLPLDFAGPLQAFLEARRLGVSFDIKYVSASDQLICDGGLQLQNLTPLPEKLEADDIIVIPGCHHAFEAYSTEASLQTIQWLKNTITHQAILTICSGAVLAAKAGLLSHRTYTTHFHLIEKMRQAFPECVALENRIFVEDNNIISSAGISSGIDMAIYFIATRFGEHIGAQVAQEMLVYFRRTGQDPQLSCWLQYRNHMHRSIHKVQDTICSNVDKHYSLEQLATIASLSQRQLSRLFSLHLGITPREYLLHIKVGHAKQLLKHSNQSIEVVAQHCGYSSGRQFRRAFTQVTQLSPQQFRQQHAC</sequence>
<evidence type="ECO:0000256" key="2">
    <source>
        <dbReference type="ARBA" id="ARBA00023125"/>
    </source>
</evidence>
<dbReference type="AlphaFoldDB" id="V4HRQ8"/>
<dbReference type="InterPro" id="IPR029062">
    <property type="entry name" value="Class_I_gatase-like"/>
</dbReference>
<comment type="caution">
    <text evidence="5">The sequence shown here is derived from an EMBL/GenBank/DDBJ whole genome shotgun (WGS) entry which is preliminary data.</text>
</comment>
<evidence type="ECO:0000259" key="4">
    <source>
        <dbReference type="PROSITE" id="PS01124"/>
    </source>
</evidence>
<evidence type="ECO:0000313" key="6">
    <source>
        <dbReference type="Proteomes" id="UP000017820"/>
    </source>
</evidence>
<keyword evidence="2" id="KW-0238">DNA-binding</keyword>
<organism evidence="5 6">
    <name type="scientific">Pseudoalteromonas luteoviolacea (strain 2ta16)</name>
    <dbReference type="NCBI Taxonomy" id="1353533"/>
    <lineage>
        <taxon>Bacteria</taxon>
        <taxon>Pseudomonadati</taxon>
        <taxon>Pseudomonadota</taxon>
        <taxon>Gammaproteobacteria</taxon>
        <taxon>Alteromonadales</taxon>
        <taxon>Pseudoalteromonadaceae</taxon>
        <taxon>Pseudoalteromonas</taxon>
    </lineage>
</organism>
<accession>V4HRQ8</accession>
<dbReference type="InterPro" id="IPR002818">
    <property type="entry name" value="DJ-1/PfpI"/>
</dbReference>
<evidence type="ECO:0000256" key="3">
    <source>
        <dbReference type="ARBA" id="ARBA00023163"/>
    </source>
</evidence>
<dbReference type="PANTHER" id="PTHR43130:SF14">
    <property type="entry name" value="DJ-1_PFPI DOMAIN-CONTAINING PROTEIN"/>
    <property type="match status" value="1"/>
</dbReference>